<organism evidence="2 3">
    <name type="scientific">Pseudoalteromonas amylolytica</name>
    <dbReference type="NCBI Taxonomy" id="1859457"/>
    <lineage>
        <taxon>Bacteria</taxon>
        <taxon>Pseudomonadati</taxon>
        <taxon>Pseudomonadota</taxon>
        <taxon>Gammaproteobacteria</taxon>
        <taxon>Alteromonadales</taxon>
        <taxon>Pseudoalteromonadaceae</taxon>
        <taxon>Pseudoalteromonas</taxon>
    </lineage>
</organism>
<dbReference type="InterPro" id="IPR022225">
    <property type="entry name" value="Phage_tail_fibre_N"/>
</dbReference>
<dbReference type="STRING" id="1859457.BET10_10480"/>
<feature type="domain" description="Phage tail fibre protein N-terminal" evidence="1">
    <location>
        <begin position="23"/>
        <end position="132"/>
    </location>
</feature>
<dbReference type="OrthoDB" id="8596123at2"/>
<evidence type="ECO:0000313" key="2">
    <source>
        <dbReference type="EMBL" id="OHU91248.1"/>
    </source>
</evidence>
<keyword evidence="3" id="KW-1185">Reference proteome</keyword>
<evidence type="ECO:0000313" key="3">
    <source>
        <dbReference type="Proteomes" id="UP000179786"/>
    </source>
</evidence>
<dbReference type="Pfam" id="PF12571">
    <property type="entry name" value="Phage_tail_fib"/>
    <property type="match status" value="1"/>
</dbReference>
<protein>
    <submittedName>
        <fullName evidence="2">Phage tail protein</fullName>
    </submittedName>
</protein>
<gene>
    <name evidence="2" type="ORF">BET10_10480</name>
</gene>
<dbReference type="AlphaFoldDB" id="A0A1S1MWI8"/>
<name>A0A1S1MWI8_9GAMM</name>
<sequence length="189" mass="20232">MPCNCFISIVKGVSAVSTILRPTITTAGLEAVFNSDKNGFQAKISKIGLGTGNYTPDQSRSALQSEVHRISVASGEYKGNSQIHMSVIDDTSHNFWVNEVGFYLEDGTLFAVYSSPDKPIAYKSAEVDLLLAFDLVLTGVPAESITVIDQGVNLNILIAPELAKLGAAQIGNMARHLKQKFALMDAGVL</sequence>
<reference evidence="2 3" key="1">
    <citation type="submission" date="2016-09" db="EMBL/GenBank/DDBJ databases">
        <title>Pseudoalteromonas amylolytica sp. nov., isolated from the surface seawater.</title>
        <authorList>
            <person name="Wu Y.-H."/>
            <person name="Cheng H."/>
            <person name="Jin X.-B."/>
            <person name="Wang C.-S."/>
            <person name="Xu X.-W."/>
        </authorList>
    </citation>
    <scope>NUCLEOTIDE SEQUENCE [LARGE SCALE GENOMIC DNA]</scope>
    <source>
        <strain evidence="2 3">JW1</strain>
    </source>
</reference>
<dbReference type="EMBL" id="MKJU01000025">
    <property type="protein sequence ID" value="OHU91248.1"/>
    <property type="molecule type" value="Genomic_DNA"/>
</dbReference>
<evidence type="ECO:0000259" key="1">
    <source>
        <dbReference type="Pfam" id="PF12571"/>
    </source>
</evidence>
<proteinExistence type="predicted"/>
<comment type="caution">
    <text evidence="2">The sequence shown here is derived from an EMBL/GenBank/DDBJ whole genome shotgun (WGS) entry which is preliminary data.</text>
</comment>
<dbReference type="Proteomes" id="UP000179786">
    <property type="component" value="Unassembled WGS sequence"/>
</dbReference>
<accession>A0A1S1MWI8</accession>